<organism evidence="2 3">
    <name type="scientific">Hydnum rufescens UP504</name>
    <dbReference type="NCBI Taxonomy" id="1448309"/>
    <lineage>
        <taxon>Eukaryota</taxon>
        <taxon>Fungi</taxon>
        <taxon>Dikarya</taxon>
        <taxon>Basidiomycota</taxon>
        <taxon>Agaricomycotina</taxon>
        <taxon>Agaricomycetes</taxon>
        <taxon>Cantharellales</taxon>
        <taxon>Hydnaceae</taxon>
        <taxon>Hydnum</taxon>
    </lineage>
</organism>
<sequence length="446" mass="47948">MQGLDANKRQQNSQMPPSSGLGPQGIPHTHPTEASKLATVFALRACPLDLASDLLAIGGESFLEILQQACLDQVSDTLAYKLFASVHLGARVTAIAWSPVLSLHLLVLPMRGSGISQAANQTISITTFGGDAAGHKGKINDICFCIAGDAEGKYLASVGDDKACVLWDLYPAHAKEDYAQEFAEDAVSLSPADIAQSSSPFAFRAEGDAPTSNSPLAYPIYFGKPLHTVSSHPANARSILASHPYLVSDAGGTVSLINWMDLESELEPSIGVYAEVWRGHRVTEFIDPNALARNVTGMRSTWGGGASWKHSDPDLFGATYGPNWLVWSQKRSQGGKPLIVGEGFLEGGHRFRWGVVNISFSLRWCPTNSRLFAICTTSPAQGAVIKSFDSDFPTAPRTHVLAPRPHRVRDFDWIGSEAEDSLDSPAWMAVAVGKRVLFLAAGYTDQ</sequence>
<dbReference type="OrthoDB" id="340259at2759"/>
<protein>
    <submittedName>
        <fullName evidence="2">Uncharacterized protein</fullName>
    </submittedName>
</protein>
<dbReference type="InterPro" id="IPR015943">
    <property type="entry name" value="WD40/YVTN_repeat-like_dom_sf"/>
</dbReference>
<keyword evidence="3" id="KW-1185">Reference proteome</keyword>
<comment type="caution">
    <text evidence="2">The sequence shown here is derived from an EMBL/GenBank/DDBJ whole genome shotgun (WGS) entry which is preliminary data.</text>
</comment>
<dbReference type="Gene3D" id="2.130.10.10">
    <property type="entry name" value="YVTN repeat-like/Quinoprotein amine dehydrogenase"/>
    <property type="match status" value="1"/>
</dbReference>
<evidence type="ECO:0000313" key="3">
    <source>
        <dbReference type="Proteomes" id="UP000886523"/>
    </source>
</evidence>
<gene>
    <name evidence="2" type="ORF">BS47DRAFT_1387784</name>
</gene>
<dbReference type="InterPro" id="IPR037626">
    <property type="entry name" value="NUP37"/>
</dbReference>
<dbReference type="AlphaFoldDB" id="A0A9P6B9A1"/>
<feature type="region of interest" description="Disordered" evidence="1">
    <location>
        <begin position="1"/>
        <end position="29"/>
    </location>
</feature>
<evidence type="ECO:0000256" key="1">
    <source>
        <dbReference type="SAM" id="MobiDB-lite"/>
    </source>
</evidence>
<accession>A0A9P6B9A1</accession>
<proteinExistence type="predicted"/>
<name>A0A9P6B9A1_9AGAM</name>
<dbReference type="Proteomes" id="UP000886523">
    <property type="component" value="Unassembled WGS sequence"/>
</dbReference>
<dbReference type="PANTHER" id="PTHR22806:SF0">
    <property type="entry name" value="NUCLEOPORIN NUP37"/>
    <property type="match status" value="1"/>
</dbReference>
<dbReference type="PANTHER" id="PTHR22806">
    <property type="entry name" value="NUCLEOPORIN NUP37 P37 -RELATED"/>
    <property type="match status" value="1"/>
</dbReference>
<dbReference type="EMBL" id="MU128915">
    <property type="protein sequence ID" value="KAF9519839.1"/>
    <property type="molecule type" value="Genomic_DNA"/>
</dbReference>
<dbReference type="GO" id="GO:0031080">
    <property type="term" value="C:nuclear pore outer ring"/>
    <property type="evidence" value="ECO:0007669"/>
    <property type="project" value="InterPro"/>
</dbReference>
<reference evidence="2" key="1">
    <citation type="journal article" date="2020" name="Nat. Commun.">
        <title>Large-scale genome sequencing of mycorrhizal fungi provides insights into the early evolution of symbiotic traits.</title>
        <authorList>
            <person name="Miyauchi S."/>
            <person name="Kiss E."/>
            <person name="Kuo A."/>
            <person name="Drula E."/>
            <person name="Kohler A."/>
            <person name="Sanchez-Garcia M."/>
            <person name="Morin E."/>
            <person name="Andreopoulos B."/>
            <person name="Barry K.W."/>
            <person name="Bonito G."/>
            <person name="Buee M."/>
            <person name="Carver A."/>
            <person name="Chen C."/>
            <person name="Cichocki N."/>
            <person name="Clum A."/>
            <person name="Culley D."/>
            <person name="Crous P.W."/>
            <person name="Fauchery L."/>
            <person name="Girlanda M."/>
            <person name="Hayes R.D."/>
            <person name="Keri Z."/>
            <person name="LaButti K."/>
            <person name="Lipzen A."/>
            <person name="Lombard V."/>
            <person name="Magnuson J."/>
            <person name="Maillard F."/>
            <person name="Murat C."/>
            <person name="Nolan M."/>
            <person name="Ohm R.A."/>
            <person name="Pangilinan J."/>
            <person name="Pereira M.F."/>
            <person name="Perotto S."/>
            <person name="Peter M."/>
            <person name="Pfister S."/>
            <person name="Riley R."/>
            <person name="Sitrit Y."/>
            <person name="Stielow J.B."/>
            <person name="Szollosi G."/>
            <person name="Zifcakova L."/>
            <person name="Stursova M."/>
            <person name="Spatafora J.W."/>
            <person name="Tedersoo L."/>
            <person name="Vaario L.M."/>
            <person name="Yamada A."/>
            <person name="Yan M."/>
            <person name="Wang P."/>
            <person name="Xu J."/>
            <person name="Bruns T."/>
            <person name="Baldrian P."/>
            <person name="Vilgalys R."/>
            <person name="Dunand C."/>
            <person name="Henrissat B."/>
            <person name="Grigoriev I.V."/>
            <person name="Hibbett D."/>
            <person name="Nagy L.G."/>
            <person name="Martin F.M."/>
        </authorList>
    </citation>
    <scope>NUCLEOTIDE SEQUENCE</scope>
    <source>
        <strain evidence="2">UP504</strain>
    </source>
</reference>
<evidence type="ECO:0000313" key="2">
    <source>
        <dbReference type="EMBL" id="KAF9519839.1"/>
    </source>
</evidence>
<dbReference type="InterPro" id="IPR036322">
    <property type="entry name" value="WD40_repeat_dom_sf"/>
</dbReference>
<dbReference type="SUPFAM" id="SSF50978">
    <property type="entry name" value="WD40 repeat-like"/>
    <property type="match status" value="1"/>
</dbReference>